<proteinExistence type="predicted"/>
<dbReference type="EMBL" id="RHHU01000002">
    <property type="protein sequence ID" value="RNB90098.1"/>
    <property type="molecule type" value="Genomic_DNA"/>
</dbReference>
<protein>
    <submittedName>
        <fullName evidence="1">Putative motility protein</fullName>
    </submittedName>
</protein>
<dbReference type="InterPro" id="IPR025906">
    <property type="entry name" value="YjfB_motility"/>
</dbReference>
<reference evidence="1 2" key="1">
    <citation type="submission" date="2018-10" db="EMBL/GenBank/DDBJ databases">
        <title>Phylogenomics of Brevibacillus.</title>
        <authorList>
            <person name="Dunlap C."/>
        </authorList>
    </citation>
    <scope>NUCLEOTIDE SEQUENCE [LARGE SCALE GENOMIC DNA]</scope>
    <source>
        <strain evidence="1 2">JCM 15774</strain>
    </source>
</reference>
<comment type="caution">
    <text evidence="1">The sequence shown here is derived from an EMBL/GenBank/DDBJ whole genome shotgun (WGS) entry which is preliminary data.</text>
</comment>
<dbReference type="Proteomes" id="UP000269573">
    <property type="component" value="Unassembled WGS sequence"/>
</dbReference>
<dbReference type="RefSeq" id="WP_122921967.1">
    <property type="nucleotide sequence ID" value="NZ_RHHU01000002.1"/>
</dbReference>
<gene>
    <name evidence="1" type="ORF">EDM59_01220</name>
</gene>
<evidence type="ECO:0000313" key="1">
    <source>
        <dbReference type="EMBL" id="RNB90098.1"/>
    </source>
</evidence>
<evidence type="ECO:0000313" key="2">
    <source>
        <dbReference type="Proteomes" id="UP000269573"/>
    </source>
</evidence>
<keyword evidence="2" id="KW-1185">Reference proteome</keyword>
<organism evidence="1 2">
    <name type="scientific">Brevibacillus nitrificans</name>
    <dbReference type="NCBI Taxonomy" id="651560"/>
    <lineage>
        <taxon>Bacteria</taxon>
        <taxon>Bacillati</taxon>
        <taxon>Bacillota</taxon>
        <taxon>Bacilli</taxon>
        <taxon>Bacillales</taxon>
        <taxon>Paenibacillaceae</taxon>
        <taxon>Brevibacillus</taxon>
    </lineage>
</organism>
<name>A0A3M8DPQ1_9BACL</name>
<accession>A0A3M8DPQ1</accession>
<dbReference type="AlphaFoldDB" id="A0A3M8DPQ1"/>
<sequence length="57" mass="6077">MNAVQLQQAVNVSVFKQVQDTTQAQASILLEGLANTTQNVQAQASHPTLGQSIDIRA</sequence>
<dbReference type="Pfam" id="PF14070">
    <property type="entry name" value="YjfB_motility"/>
    <property type="match status" value="1"/>
</dbReference>